<dbReference type="EMBL" id="JAPFCC010000001">
    <property type="protein sequence ID" value="MCW7551811.1"/>
    <property type="molecule type" value="Genomic_DNA"/>
</dbReference>
<reference evidence="2 3" key="1">
    <citation type="submission" date="2022-10" db="EMBL/GenBank/DDBJ databases">
        <title>High-quality genome sequences of two octocoral-associated bacteria, Endozoicomonas euniceicola EF212 and Endozoicomonas gorgoniicola PS125.</title>
        <authorList>
            <person name="Chiou Y.-J."/>
            <person name="Chen Y.-H."/>
        </authorList>
    </citation>
    <scope>NUCLEOTIDE SEQUENCE [LARGE SCALE GENOMIC DNA]</scope>
    <source>
        <strain evidence="2 3">PS125</strain>
    </source>
</reference>
<evidence type="ECO:0000313" key="3">
    <source>
        <dbReference type="Proteomes" id="UP001209854"/>
    </source>
</evidence>
<dbReference type="RefSeq" id="WP_262566813.1">
    <property type="nucleotide sequence ID" value="NZ_JAPFCC010000001.1"/>
</dbReference>
<dbReference type="EMBL" id="JAPFCC010000001">
    <property type="protein sequence ID" value="MCW7552973.1"/>
    <property type="molecule type" value="Genomic_DNA"/>
</dbReference>
<proteinExistence type="predicted"/>
<gene>
    <name evidence="1" type="ORF">NX722_03980</name>
    <name evidence="2" type="ORF">NX722_10040</name>
</gene>
<keyword evidence="3" id="KW-1185">Reference proteome</keyword>
<dbReference type="Proteomes" id="UP001209854">
    <property type="component" value="Unassembled WGS sequence"/>
</dbReference>
<evidence type="ECO:0000313" key="1">
    <source>
        <dbReference type="EMBL" id="MCW7551811.1"/>
    </source>
</evidence>
<evidence type="ECO:0000313" key="2">
    <source>
        <dbReference type="EMBL" id="MCW7552973.1"/>
    </source>
</evidence>
<comment type="caution">
    <text evidence="2">The sequence shown here is derived from an EMBL/GenBank/DDBJ whole genome shotgun (WGS) entry which is preliminary data.</text>
</comment>
<organism evidence="2 3">
    <name type="scientific">Endozoicomonas gorgoniicola</name>
    <dbReference type="NCBI Taxonomy" id="1234144"/>
    <lineage>
        <taxon>Bacteria</taxon>
        <taxon>Pseudomonadati</taxon>
        <taxon>Pseudomonadota</taxon>
        <taxon>Gammaproteobacteria</taxon>
        <taxon>Oceanospirillales</taxon>
        <taxon>Endozoicomonadaceae</taxon>
        <taxon>Endozoicomonas</taxon>
    </lineage>
</organism>
<accession>A0ABT3MV66</accession>
<sequence>MKIDLELDSQIEDIVSDFRDSPRQVDKALTRALRKLSRFAERQTLRSLARQQGITQKLLKELGRVRVTLNQDSGYQLVIWIGALDIPAHYLGKPVQTRSGVRTGKHFWPGAFLMQPLNASHPMVFKRKANWQHRYQRSKRSGRMMWMGLPLAKQGAPLYDSASQVIATLEPELMERFTTLLQQELNYAFNIESR</sequence>
<protein>
    <submittedName>
        <fullName evidence="2">Phage tail protein</fullName>
    </submittedName>
</protein>
<name>A0ABT3MV66_9GAMM</name>